<dbReference type="Proteomes" id="UP000324897">
    <property type="component" value="Chromosome 4"/>
</dbReference>
<dbReference type="Gramene" id="TVU39501">
    <property type="protein sequence ID" value="TVU39501"/>
    <property type="gene ID" value="EJB05_12924"/>
</dbReference>
<sequence>MAKATTMRPRLLHGLLCLFLLVILLTFTSSSFASAGSGSGKVVTSLPGYDGRLPFYLETGYVEVDEDNGAELFYYFVESESGSADDVPFLLWLTGGDRCSVFSGLAYEIGPIRFVLEPYNGTLPRLRYNQNSWSQVSHILFIDSPVGAGFSFSRQPKGYDVGDISATLQLHEFLIKWFSDHPKYLASPFYIGGDSYAGKIAPFLAQIVSEGLGCYYLLLYERQLSIEEGRRPLINLKGYLVGNAATGESVDFNSRVPYAHGFGIISDQLYETILGHCQGEDYSNPSNALCAQALITFNNLISEVQQAQILLDTCVYASPLPNDANIRMKGSDGRRILKEEIEVGKLDHPPARPKFGCVTYGYYLSYYWANDKRTRDALGIKEGTKDEWVRCHDKDLPYSTDLGSVIKYHRNLTTRGYRALAYSGDHDLLVPHLGTQAWVRSLNFSVVDEWRAWHLGGQAAGFTISYANNMTFATIKGGGHTAPEYEPERCYAMFSRWILNRSL</sequence>
<dbReference type="GO" id="GO:0016747">
    <property type="term" value="F:acyltransferase activity, transferring groups other than amino-acyl groups"/>
    <property type="evidence" value="ECO:0007669"/>
    <property type="project" value="TreeGrafter"/>
</dbReference>
<dbReference type="PANTHER" id="PTHR11802">
    <property type="entry name" value="SERINE PROTEASE FAMILY S10 SERINE CARBOXYPEPTIDASE"/>
    <property type="match status" value="1"/>
</dbReference>
<dbReference type="InterPro" id="IPR001563">
    <property type="entry name" value="Peptidase_S10"/>
</dbReference>
<dbReference type="GO" id="GO:0004185">
    <property type="term" value="F:serine-type carboxypeptidase activity"/>
    <property type="evidence" value="ECO:0007669"/>
    <property type="project" value="InterPro"/>
</dbReference>
<feature type="signal peptide" evidence="4">
    <location>
        <begin position="1"/>
        <end position="33"/>
    </location>
</feature>
<name>A0A5J9VV34_9POAL</name>
<gene>
    <name evidence="5" type="ORF">EJB05_12924</name>
</gene>
<dbReference type="FunFam" id="3.40.50.1820:FF:000581">
    <property type="entry name" value="Os11g0431400 protein"/>
    <property type="match status" value="1"/>
</dbReference>
<dbReference type="PRINTS" id="PR00724">
    <property type="entry name" value="CRBOXYPTASEC"/>
</dbReference>
<dbReference type="PANTHER" id="PTHR11802:SF260">
    <property type="entry name" value="SERINE CARBOXYPEPTIDASE-LIKE 19"/>
    <property type="match status" value="1"/>
</dbReference>
<evidence type="ECO:0008006" key="7">
    <source>
        <dbReference type="Google" id="ProtNLM"/>
    </source>
</evidence>
<evidence type="ECO:0000313" key="6">
    <source>
        <dbReference type="Proteomes" id="UP000324897"/>
    </source>
</evidence>
<evidence type="ECO:0000256" key="4">
    <source>
        <dbReference type="SAM" id="SignalP"/>
    </source>
</evidence>
<comment type="similarity">
    <text evidence="1">Belongs to the peptidase S10 family.</text>
</comment>
<keyword evidence="6" id="KW-1185">Reference proteome</keyword>
<keyword evidence="2 4" id="KW-0732">Signal</keyword>
<reference evidence="5 6" key="1">
    <citation type="journal article" date="2019" name="Sci. Rep.">
        <title>A high-quality genome of Eragrostis curvula grass provides insights into Poaceae evolution and supports new strategies to enhance forage quality.</title>
        <authorList>
            <person name="Carballo J."/>
            <person name="Santos B.A.C.M."/>
            <person name="Zappacosta D."/>
            <person name="Garbus I."/>
            <person name="Selva J.P."/>
            <person name="Gallo C.A."/>
            <person name="Diaz A."/>
            <person name="Albertini E."/>
            <person name="Caccamo M."/>
            <person name="Echenique V."/>
        </authorList>
    </citation>
    <scope>NUCLEOTIDE SEQUENCE [LARGE SCALE GENOMIC DNA]</scope>
    <source>
        <strain evidence="6">cv. Victoria</strain>
        <tissue evidence="5">Leaf</tissue>
    </source>
</reference>
<dbReference type="Pfam" id="PF00450">
    <property type="entry name" value="Peptidase_S10"/>
    <property type="match status" value="1"/>
</dbReference>
<dbReference type="GO" id="GO:0006508">
    <property type="term" value="P:proteolysis"/>
    <property type="evidence" value="ECO:0007669"/>
    <property type="project" value="InterPro"/>
</dbReference>
<evidence type="ECO:0000256" key="3">
    <source>
        <dbReference type="ARBA" id="ARBA00023180"/>
    </source>
</evidence>
<dbReference type="EMBL" id="RWGY01000007">
    <property type="protein sequence ID" value="TVU39501.1"/>
    <property type="molecule type" value="Genomic_DNA"/>
</dbReference>
<evidence type="ECO:0000256" key="1">
    <source>
        <dbReference type="ARBA" id="ARBA00009431"/>
    </source>
</evidence>
<feature type="chain" id="PRO_5023852770" description="Serine carboxypeptidase-like 19" evidence="4">
    <location>
        <begin position="34"/>
        <end position="503"/>
    </location>
</feature>
<dbReference type="Gene3D" id="3.40.50.1820">
    <property type="entry name" value="alpha/beta hydrolase"/>
    <property type="match status" value="1"/>
</dbReference>
<dbReference type="GO" id="GO:0019748">
    <property type="term" value="P:secondary metabolic process"/>
    <property type="evidence" value="ECO:0007669"/>
    <property type="project" value="TreeGrafter"/>
</dbReference>
<dbReference type="InterPro" id="IPR029058">
    <property type="entry name" value="AB_hydrolase_fold"/>
</dbReference>
<dbReference type="OrthoDB" id="443318at2759"/>
<evidence type="ECO:0000256" key="2">
    <source>
        <dbReference type="ARBA" id="ARBA00022729"/>
    </source>
</evidence>
<protein>
    <recommendedName>
        <fullName evidence="7">Serine carboxypeptidase-like 19</fullName>
    </recommendedName>
</protein>
<comment type="caution">
    <text evidence="5">The sequence shown here is derived from an EMBL/GenBank/DDBJ whole genome shotgun (WGS) entry which is preliminary data.</text>
</comment>
<evidence type="ECO:0000313" key="5">
    <source>
        <dbReference type="EMBL" id="TVU39501.1"/>
    </source>
</evidence>
<accession>A0A5J9VV34</accession>
<keyword evidence="3" id="KW-0325">Glycoprotein</keyword>
<dbReference type="Gene3D" id="3.40.50.12670">
    <property type="match status" value="1"/>
</dbReference>
<dbReference type="FunFam" id="3.40.50.12670:FF:000001">
    <property type="entry name" value="Carboxypeptidase"/>
    <property type="match status" value="1"/>
</dbReference>
<dbReference type="AlphaFoldDB" id="A0A5J9VV34"/>
<proteinExistence type="inferred from homology"/>
<organism evidence="5 6">
    <name type="scientific">Eragrostis curvula</name>
    <name type="common">weeping love grass</name>
    <dbReference type="NCBI Taxonomy" id="38414"/>
    <lineage>
        <taxon>Eukaryota</taxon>
        <taxon>Viridiplantae</taxon>
        <taxon>Streptophyta</taxon>
        <taxon>Embryophyta</taxon>
        <taxon>Tracheophyta</taxon>
        <taxon>Spermatophyta</taxon>
        <taxon>Magnoliopsida</taxon>
        <taxon>Liliopsida</taxon>
        <taxon>Poales</taxon>
        <taxon>Poaceae</taxon>
        <taxon>PACMAD clade</taxon>
        <taxon>Chloridoideae</taxon>
        <taxon>Eragrostideae</taxon>
        <taxon>Eragrostidinae</taxon>
        <taxon>Eragrostis</taxon>
    </lineage>
</organism>
<dbReference type="SUPFAM" id="SSF53474">
    <property type="entry name" value="alpha/beta-Hydrolases"/>
    <property type="match status" value="1"/>
</dbReference>